<dbReference type="CDD" id="cd14014">
    <property type="entry name" value="STKc_PknB_like"/>
    <property type="match status" value="1"/>
</dbReference>
<dbReference type="Gene3D" id="1.10.510.10">
    <property type="entry name" value="Transferase(Phosphotransferase) domain 1"/>
    <property type="match status" value="1"/>
</dbReference>
<dbReference type="Pfam" id="PF00069">
    <property type="entry name" value="Pkinase"/>
    <property type="match status" value="1"/>
</dbReference>
<evidence type="ECO:0000313" key="12">
    <source>
        <dbReference type="EMBL" id="KYC42841.1"/>
    </source>
</evidence>
<dbReference type="GO" id="GO:0004674">
    <property type="term" value="F:protein serine/threonine kinase activity"/>
    <property type="evidence" value="ECO:0007669"/>
    <property type="project" value="UniProtKB-KW"/>
</dbReference>
<feature type="region of interest" description="Disordered" evidence="10">
    <location>
        <begin position="352"/>
        <end position="523"/>
    </location>
</feature>
<dbReference type="InterPro" id="IPR011009">
    <property type="entry name" value="Kinase-like_dom_sf"/>
</dbReference>
<dbReference type="Proteomes" id="UP000076925">
    <property type="component" value="Unassembled WGS sequence"/>
</dbReference>
<comment type="catalytic activity">
    <reaction evidence="8">
        <text>L-seryl-[protein] + ATP = O-phospho-L-seryl-[protein] + ADP + H(+)</text>
        <dbReference type="Rhea" id="RHEA:17989"/>
        <dbReference type="Rhea" id="RHEA-COMP:9863"/>
        <dbReference type="Rhea" id="RHEA-COMP:11604"/>
        <dbReference type="ChEBI" id="CHEBI:15378"/>
        <dbReference type="ChEBI" id="CHEBI:29999"/>
        <dbReference type="ChEBI" id="CHEBI:30616"/>
        <dbReference type="ChEBI" id="CHEBI:83421"/>
        <dbReference type="ChEBI" id="CHEBI:456216"/>
        <dbReference type="EC" id="2.7.11.1"/>
    </reaction>
</comment>
<evidence type="ECO:0000256" key="4">
    <source>
        <dbReference type="ARBA" id="ARBA00022741"/>
    </source>
</evidence>
<dbReference type="STRING" id="128403.WA1_11995"/>
<keyword evidence="3" id="KW-0808">Transferase</keyword>
<evidence type="ECO:0000256" key="1">
    <source>
        <dbReference type="ARBA" id="ARBA00012513"/>
    </source>
</evidence>
<dbReference type="PANTHER" id="PTHR24363">
    <property type="entry name" value="SERINE/THREONINE PROTEIN KINASE"/>
    <property type="match status" value="1"/>
</dbReference>
<keyword evidence="2 12" id="KW-0723">Serine/threonine-protein kinase</keyword>
<proteinExistence type="predicted"/>
<feature type="binding site" evidence="9">
    <location>
        <position position="41"/>
    </location>
    <ligand>
        <name>ATP</name>
        <dbReference type="ChEBI" id="CHEBI:30616"/>
    </ligand>
</feature>
<evidence type="ECO:0000256" key="9">
    <source>
        <dbReference type="PROSITE-ProRule" id="PRU10141"/>
    </source>
</evidence>
<gene>
    <name evidence="12" type="ORF">WA1_11995</name>
</gene>
<dbReference type="OrthoDB" id="428678at2"/>
<dbReference type="PROSITE" id="PS00107">
    <property type="entry name" value="PROTEIN_KINASE_ATP"/>
    <property type="match status" value="1"/>
</dbReference>
<evidence type="ECO:0000256" key="2">
    <source>
        <dbReference type="ARBA" id="ARBA00022527"/>
    </source>
</evidence>
<feature type="compositionally biased region" description="Polar residues" evidence="10">
    <location>
        <begin position="413"/>
        <end position="452"/>
    </location>
</feature>
<dbReference type="GO" id="GO:0005524">
    <property type="term" value="F:ATP binding"/>
    <property type="evidence" value="ECO:0007669"/>
    <property type="project" value="UniProtKB-UniRule"/>
</dbReference>
<evidence type="ECO:0000256" key="8">
    <source>
        <dbReference type="ARBA" id="ARBA00048679"/>
    </source>
</evidence>
<dbReference type="SUPFAM" id="SSF56112">
    <property type="entry name" value="Protein kinase-like (PK-like)"/>
    <property type="match status" value="1"/>
</dbReference>
<evidence type="ECO:0000259" key="11">
    <source>
        <dbReference type="PROSITE" id="PS50011"/>
    </source>
</evidence>
<dbReference type="AlphaFoldDB" id="A0A139XDR4"/>
<dbReference type="RefSeq" id="WP_017749119.1">
    <property type="nucleotide sequence ID" value="NZ_KQ976354.1"/>
</dbReference>
<dbReference type="SMART" id="SM00220">
    <property type="entry name" value="S_TKc"/>
    <property type="match status" value="1"/>
</dbReference>
<protein>
    <recommendedName>
        <fullName evidence="1">non-specific serine/threonine protein kinase</fullName>
        <ecNumber evidence="1">2.7.11.1</ecNumber>
    </recommendedName>
</protein>
<dbReference type="PROSITE" id="PS00108">
    <property type="entry name" value="PROTEIN_KINASE_ST"/>
    <property type="match status" value="1"/>
</dbReference>
<dbReference type="PANTHER" id="PTHR24363:SF0">
    <property type="entry name" value="SERINE_THREONINE KINASE LIKE DOMAIN CONTAINING 1"/>
    <property type="match status" value="1"/>
</dbReference>
<accession>A0A139XDR4</accession>
<sequence length="633" mass="68972">MTTKLLNNRYQVIQVLGSGGFGDTFLAEDVHMPSRRRCVIKQLKPVTKDPKTYQMIQQRFEREAATLEFLGEGSEQIPKLYAYFSEQGQFYLVQEWIQGETLTDVINAKGALSEIEVRAILLSLLSVLDYVHSKGIIHRDIKPENIILRSLNNKPVLIDFGAVKETIRSVATTSGNLTQSIIIGTPGYMSSEQAIGRPVYATDIYSLGVTAIYLLTGKRPYELETHPQTGEIIWRQHASGVSSTLAEVIDRAIKQNAGDRYTTASKMLHALQSATAPPTIIPQSATGQVTIPLSAGATASSQNTQLHPNSTKNPVISSNWQKPAWIAGSLVVGSLIGAVAFASMNRQPEPEVSVAKSPVTEQAPEANITTPTPSPTSVVPTESNRNMPRVVVPPPAPVAPDPVVNNPPPQPVETSTPSQSTENSAPQEQEEASTSQPASEQPPQAEDSQSPVASAPQPEERSETPVTEPTSEADPPKEEKEEQAEKEEKQKVATANTKGSNVPAFPVGTPEDSVRAALGKPGKRSRGLWNTRAYLYNLEPNRVDLGYLFDRRTGVLRQTEVAFAQSVEPDVMQNTLQGMLGGSASGEIKQGLQKVYERQNNRYSFNLGGLKGVIERNNEDQIYIAVWDADLHQ</sequence>
<evidence type="ECO:0000256" key="5">
    <source>
        <dbReference type="ARBA" id="ARBA00022777"/>
    </source>
</evidence>
<feature type="domain" description="Protein kinase" evidence="11">
    <location>
        <begin position="10"/>
        <end position="272"/>
    </location>
</feature>
<evidence type="ECO:0000313" key="13">
    <source>
        <dbReference type="Proteomes" id="UP000076925"/>
    </source>
</evidence>
<comment type="catalytic activity">
    <reaction evidence="7">
        <text>L-threonyl-[protein] + ATP = O-phospho-L-threonyl-[protein] + ADP + H(+)</text>
        <dbReference type="Rhea" id="RHEA:46608"/>
        <dbReference type="Rhea" id="RHEA-COMP:11060"/>
        <dbReference type="Rhea" id="RHEA-COMP:11605"/>
        <dbReference type="ChEBI" id="CHEBI:15378"/>
        <dbReference type="ChEBI" id="CHEBI:30013"/>
        <dbReference type="ChEBI" id="CHEBI:30616"/>
        <dbReference type="ChEBI" id="CHEBI:61977"/>
        <dbReference type="ChEBI" id="CHEBI:456216"/>
        <dbReference type="EC" id="2.7.11.1"/>
    </reaction>
</comment>
<evidence type="ECO:0000256" key="10">
    <source>
        <dbReference type="SAM" id="MobiDB-lite"/>
    </source>
</evidence>
<feature type="compositionally biased region" description="Low complexity" evidence="10">
    <location>
        <begin position="369"/>
        <end position="381"/>
    </location>
</feature>
<dbReference type="PROSITE" id="PS50011">
    <property type="entry name" value="PROTEIN_KINASE_DOM"/>
    <property type="match status" value="1"/>
</dbReference>
<evidence type="ECO:0000256" key="6">
    <source>
        <dbReference type="ARBA" id="ARBA00022840"/>
    </source>
</evidence>
<dbReference type="EC" id="2.7.11.1" evidence="1"/>
<evidence type="ECO:0000256" key="7">
    <source>
        <dbReference type="ARBA" id="ARBA00047899"/>
    </source>
</evidence>
<dbReference type="EMBL" id="ANNX02000016">
    <property type="protein sequence ID" value="KYC42841.1"/>
    <property type="molecule type" value="Genomic_DNA"/>
</dbReference>
<organism evidence="12 13">
    <name type="scientific">Scytonema hofmannii PCC 7110</name>
    <dbReference type="NCBI Taxonomy" id="128403"/>
    <lineage>
        <taxon>Bacteria</taxon>
        <taxon>Bacillati</taxon>
        <taxon>Cyanobacteriota</taxon>
        <taxon>Cyanophyceae</taxon>
        <taxon>Nostocales</taxon>
        <taxon>Scytonemataceae</taxon>
        <taxon>Scytonema</taxon>
    </lineage>
</organism>
<dbReference type="InterPro" id="IPR000719">
    <property type="entry name" value="Prot_kinase_dom"/>
</dbReference>
<evidence type="ECO:0000256" key="3">
    <source>
        <dbReference type="ARBA" id="ARBA00022679"/>
    </source>
</evidence>
<reference evidence="12 13" key="1">
    <citation type="journal article" date="2013" name="Genome Biol. Evol.">
        <title>Genomes of Stigonematalean cyanobacteria (subsection V) and the evolution of oxygenic photosynthesis from prokaryotes to plastids.</title>
        <authorList>
            <person name="Dagan T."/>
            <person name="Roettger M."/>
            <person name="Stucken K."/>
            <person name="Landan G."/>
            <person name="Koch R."/>
            <person name="Major P."/>
            <person name="Gould S.B."/>
            <person name="Goremykin V.V."/>
            <person name="Rippka R."/>
            <person name="Tandeau de Marsac N."/>
            <person name="Gugger M."/>
            <person name="Lockhart P.J."/>
            <person name="Allen J.F."/>
            <person name="Brune I."/>
            <person name="Maus I."/>
            <person name="Puhler A."/>
            <person name="Martin W.F."/>
        </authorList>
    </citation>
    <scope>NUCLEOTIDE SEQUENCE [LARGE SCALE GENOMIC DNA]</scope>
    <source>
        <strain evidence="12 13">PCC 7110</strain>
    </source>
</reference>
<keyword evidence="4 9" id="KW-0547">Nucleotide-binding</keyword>
<keyword evidence="6 9" id="KW-0067">ATP-binding</keyword>
<dbReference type="InterPro" id="IPR008271">
    <property type="entry name" value="Ser/Thr_kinase_AS"/>
</dbReference>
<dbReference type="InterPro" id="IPR017441">
    <property type="entry name" value="Protein_kinase_ATP_BS"/>
</dbReference>
<name>A0A139XDR4_9CYAN</name>
<keyword evidence="13" id="KW-1185">Reference proteome</keyword>
<comment type="caution">
    <text evidence="12">The sequence shown here is derived from an EMBL/GenBank/DDBJ whole genome shotgun (WGS) entry which is preliminary data.</text>
</comment>
<keyword evidence="5 12" id="KW-0418">Kinase</keyword>
<feature type="compositionally biased region" description="Pro residues" evidence="10">
    <location>
        <begin position="391"/>
        <end position="411"/>
    </location>
</feature>